<evidence type="ECO:0000313" key="1">
    <source>
        <dbReference type="EMBL" id="TFK57938.1"/>
    </source>
</evidence>
<name>A0ACD2ZWQ9_9AGAR</name>
<gene>
    <name evidence="1" type="ORF">BDN72DRAFT_918343</name>
</gene>
<proteinExistence type="predicted"/>
<accession>A0ACD2ZWQ9</accession>
<organism evidence="1 2">
    <name type="scientific">Pluteus cervinus</name>
    <dbReference type="NCBI Taxonomy" id="181527"/>
    <lineage>
        <taxon>Eukaryota</taxon>
        <taxon>Fungi</taxon>
        <taxon>Dikarya</taxon>
        <taxon>Basidiomycota</taxon>
        <taxon>Agaricomycotina</taxon>
        <taxon>Agaricomycetes</taxon>
        <taxon>Agaricomycetidae</taxon>
        <taxon>Agaricales</taxon>
        <taxon>Pluteineae</taxon>
        <taxon>Pluteaceae</taxon>
        <taxon>Pluteus</taxon>
    </lineage>
</organism>
<dbReference type="EMBL" id="ML209836">
    <property type="protein sequence ID" value="TFK57938.1"/>
    <property type="molecule type" value="Genomic_DNA"/>
</dbReference>
<dbReference type="Proteomes" id="UP000308600">
    <property type="component" value="Unassembled WGS sequence"/>
</dbReference>
<sequence>MGLEDGKNVVALTTDSPTVMRSLRRKFQEKFPWVIILGCFLHALNGIVGKISAHADIKPILTKNARIVSFFNTSHYWGGQLKIEAKTMGITRSLQTRTETRWYSMVLQGISLLSYRYVAPQFILKNRS</sequence>
<keyword evidence="2" id="KW-1185">Reference proteome</keyword>
<protein>
    <submittedName>
        <fullName evidence="1">Uncharacterized protein</fullName>
    </submittedName>
</protein>
<reference evidence="1 2" key="1">
    <citation type="journal article" date="2019" name="Nat. Ecol. Evol.">
        <title>Megaphylogeny resolves global patterns of mushroom evolution.</title>
        <authorList>
            <person name="Varga T."/>
            <person name="Krizsan K."/>
            <person name="Foldi C."/>
            <person name="Dima B."/>
            <person name="Sanchez-Garcia M."/>
            <person name="Sanchez-Ramirez S."/>
            <person name="Szollosi G.J."/>
            <person name="Szarkandi J.G."/>
            <person name="Papp V."/>
            <person name="Albert L."/>
            <person name="Andreopoulos W."/>
            <person name="Angelini C."/>
            <person name="Antonin V."/>
            <person name="Barry K.W."/>
            <person name="Bougher N.L."/>
            <person name="Buchanan P."/>
            <person name="Buyck B."/>
            <person name="Bense V."/>
            <person name="Catcheside P."/>
            <person name="Chovatia M."/>
            <person name="Cooper J."/>
            <person name="Damon W."/>
            <person name="Desjardin D."/>
            <person name="Finy P."/>
            <person name="Geml J."/>
            <person name="Haridas S."/>
            <person name="Hughes K."/>
            <person name="Justo A."/>
            <person name="Karasinski D."/>
            <person name="Kautmanova I."/>
            <person name="Kiss B."/>
            <person name="Kocsube S."/>
            <person name="Kotiranta H."/>
            <person name="LaButti K.M."/>
            <person name="Lechner B.E."/>
            <person name="Liimatainen K."/>
            <person name="Lipzen A."/>
            <person name="Lukacs Z."/>
            <person name="Mihaltcheva S."/>
            <person name="Morgado L.N."/>
            <person name="Niskanen T."/>
            <person name="Noordeloos M.E."/>
            <person name="Ohm R.A."/>
            <person name="Ortiz-Santana B."/>
            <person name="Ovrebo C."/>
            <person name="Racz N."/>
            <person name="Riley R."/>
            <person name="Savchenko A."/>
            <person name="Shiryaev A."/>
            <person name="Soop K."/>
            <person name="Spirin V."/>
            <person name="Szebenyi C."/>
            <person name="Tomsovsky M."/>
            <person name="Tulloss R.E."/>
            <person name="Uehling J."/>
            <person name="Grigoriev I.V."/>
            <person name="Vagvolgyi C."/>
            <person name="Papp T."/>
            <person name="Martin F.M."/>
            <person name="Miettinen O."/>
            <person name="Hibbett D.S."/>
            <person name="Nagy L.G."/>
        </authorList>
    </citation>
    <scope>NUCLEOTIDE SEQUENCE [LARGE SCALE GENOMIC DNA]</scope>
    <source>
        <strain evidence="1 2">NL-1719</strain>
    </source>
</reference>
<evidence type="ECO:0000313" key="2">
    <source>
        <dbReference type="Proteomes" id="UP000308600"/>
    </source>
</evidence>